<feature type="transmembrane region" description="Helical" evidence="6">
    <location>
        <begin position="337"/>
        <end position="356"/>
    </location>
</feature>
<keyword evidence="4 6" id="KW-0472">Membrane</keyword>
<evidence type="ECO:0000256" key="3">
    <source>
        <dbReference type="ARBA" id="ARBA00022989"/>
    </source>
</evidence>
<feature type="transmembrane region" description="Helical" evidence="6">
    <location>
        <begin position="97"/>
        <end position="120"/>
    </location>
</feature>
<dbReference type="GO" id="GO:0016020">
    <property type="term" value="C:membrane"/>
    <property type="evidence" value="ECO:0007669"/>
    <property type="project" value="UniProtKB-SubCell"/>
</dbReference>
<feature type="transmembrane region" description="Helical" evidence="6">
    <location>
        <begin position="40"/>
        <end position="62"/>
    </location>
</feature>
<accession>A0A8J6JE93</accession>
<dbReference type="Proteomes" id="UP000607645">
    <property type="component" value="Unassembled WGS sequence"/>
</dbReference>
<evidence type="ECO:0000256" key="4">
    <source>
        <dbReference type="ARBA" id="ARBA00023136"/>
    </source>
</evidence>
<dbReference type="Pfam" id="PF00999">
    <property type="entry name" value="Na_H_Exchanger"/>
    <property type="match status" value="1"/>
</dbReference>
<evidence type="ECO:0000256" key="2">
    <source>
        <dbReference type="ARBA" id="ARBA00022692"/>
    </source>
</evidence>
<dbReference type="RefSeq" id="WP_155146577.1">
    <property type="nucleotide sequence ID" value="NZ_JACOPQ010000010.1"/>
</dbReference>
<dbReference type="Gene3D" id="1.20.1530.20">
    <property type="match status" value="1"/>
</dbReference>
<evidence type="ECO:0000256" key="1">
    <source>
        <dbReference type="ARBA" id="ARBA00004141"/>
    </source>
</evidence>
<dbReference type="InterPro" id="IPR038770">
    <property type="entry name" value="Na+/solute_symporter_sf"/>
</dbReference>
<comment type="subcellular location">
    <subcellularLocation>
        <location evidence="1">Membrane</location>
        <topology evidence="1">Multi-pass membrane protein</topology>
    </subcellularLocation>
</comment>
<dbReference type="InterPro" id="IPR006153">
    <property type="entry name" value="Cation/H_exchanger_TM"/>
</dbReference>
<gene>
    <name evidence="8" type="ORF">H8S62_13140</name>
</gene>
<evidence type="ECO:0000256" key="5">
    <source>
        <dbReference type="SAM" id="MobiDB-lite"/>
    </source>
</evidence>
<feature type="transmembrane region" description="Helical" evidence="6">
    <location>
        <begin position="158"/>
        <end position="183"/>
    </location>
</feature>
<feature type="domain" description="Cation/H+ exchanger transmembrane" evidence="7">
    <location>
        <begin position="23"/>
        <end position="359"/>
    </location>
</feature>
<feature type="transmembrane region" description="Helical" evidence="6">
    <location>
        <begin position="230"/>
        <end position="263"/>
    </location>
</feature>
<dbReference type="AlphaFoldDB" id="A0A8J6JE93"/>
<evidence type="ECO:0000313" key="9">
    <source>
        <dbReference type="Proteomes" id="UP000607645"/>
    </source>
</evidence>
<protein>
    <submittedName>
        <fullName evidence="8">Cation:proton antiporter</fullName>
    </submittedName>
</protein>
<dbReference type="PANTHER" id="PTHR43021">
    <property type="entry name" value="NA(+)/H(+) ANTIPORTER-RELATED"/>
    <property type="match status" value="1"/>
</dbReference>
<evidence type="ECO:0000256" key="6">
    <source>
        <dbReference type="SAM" id="Phobius"/>
    </source>
</evidence>
<dbReference type="GO" id="GO:1902600">
    <property type="term" value="P:proton transmembrane transport"/>
    <property type="evidence" value="ECO:0007669"/>
    <property type="project" value="InterPro"/>
</dbReference>
<organism evidence="8 9">
    <name type="scientific">Lawsonibacter faecis</name>
    <dbReference type="NCBI Taxonomy" id="2763052"/>
    <lineage>
        <taxon>Bacteria</taxon>
        <taxon>Bacillati</taxon>
        <taxon>Bacillota</taxon>
        <taxon>Clostridia</taxon>
        <taxon>Eubacteriales</taxon>
        <taxon>Oscillospiraceae</taxon>
        <taxon>Lawsonibacter</taxon>
    </lineage>
</organism>
<proteinExistence type="predicted"/>
<feature type="transmembrane region" description="Helical" evidence="6">
    <location>
        <begin position="195"/>
        <end position="218"/>
    </location>
</feature>
<evidence type="ECO:0000259" key="7">
    <source>
        <dbReference type="Pfam" id="PF00999"/>
    </source>
</evidence>
<comment type="caution">
    <text evidence="8">The sequence shown here is derived from an EMBL/GenBank/DDBJ whole genome shotgun (WGS) entry which is preliminary data.</text>
</comment>
<keyword evidence="3 6" id="KW-1133">Transmembrane helix</keyword>
<feature type="transmembrane region" description="Helical" evidence="6">
    <location>
        <begin position="68"/>
        <end position="85"/>
    </location>
</feature>
<name>A0A8J6JE93_9FIRM</name>
<keyword evidence="2 6" id="KW-0812">Transmembrane</keyword>
<dbReference type="EMBL" id="JACOPQ010000010">
    <property type="protein sequence ID" value="MBC5737951.1"/>
    <property type="molecule type" value="Genomic_DNA"/>
</dbReference>
<reference evidence="8" key="1">
    <citation type="submission" date="2020-08" db="EMBL/GenBank/DDBJ databases">
        <title>Genome public.</title>
        <authorList>
            <person name="Liu C."/>
            <person name="Sun Q."/>
        </authorList>
    </citation>
    <scope>NUCLEOTIDE SEQUENCE</scope>
    <source>
        <strain evidence="8">NSJ-52</strain>
    </source>
</reference>
<feature type="transmembrane region" description="Helical" evidence="6">
    <location>
        <begin position="126"/>
        <end position="146"/>
    </location>
</feature>
<keyword evidence="9" id="KW-1185">Reference proteome</keyword>
<feature type="transmembrane region" description="Helical" evidence="6">
    <location>
        <begin position="283"/>
        <end position="312"/>
    </location>
</feature>
<sequence length="421" mass="43803">MLHLDALNSPAAEIILSLSIMLLAGFLATRLTQKLRLPNVTGYILAGIAVGPYVLGLVPGSVIDGMDFVTDIALAFIAFGVGRYFKLEKLKETGAKVIVITLLEALAAFGAVTAAMLLVFRLPLPFCLLLGAISSATAPASTIMTIRQYRAKGPFVNLIVQIVALDDAVALVAFSMCSAMVSAVDGAGAVRPMTLLAPLLWSAAAVLGGVLAGLLLHALVDGSRSREHRLVLVIAVLLAITGLCAIVDISPLLACMAVGTAYINAGGRKLTFEEVSDATPPILLIFFVLSGARLQVPMLATAGLIGVCYFFVRILGKYLGAWAGCAVCRTQASTRRWLGLALVPQAGVSIGLAALAERILPGPEGLMVSTIILSSGVLYEMVGPACAKAALFLSGTVRKQPSEEEKPEEAAGEDSGYPKAS</sequence>
<feature type="transmembrane region" description="Helical" evidence="6">
    <location>
        <begin position="6"/>
        <end position="28"/>
    </location>
</feature>
<dbReference type="PANTHER" id="PTHR43021:SF2">
    <property type="entry name" value="CATION_H+ EXCHANGER DOMAIN-CONTAINING PROTEIN"/>
    <property type="match status" value="1"/>
</dbReference>
<feature type="region of interest" description="Disordered" evidence="5">
    <location>
        <begin position="398"/>
        <end position="421"/>
    </location>
</feature>
<evidence type="ECO:0000313" key="8">
    <source>
        <dbReference type="EMBL" id="MBC5737951.1"/>
    </source>
</evidence>
<dbReference type="GO" id="GO:0015297">
    <property type="term" value="F:antiporter activity"/>
    <property type="evidence" value="ECO:0007669"/>
    <property type="project" value="InterPro"/>
</dbReference>
<feature type="transmembrane region" description="Helical" evidence="6">
    <location>
        <begin position="368"/>
        <end position="393"/>
    </location>
</feature>